<organism evidence="1 2">
    <name type="scientific">Mixta hanseatica</name>
    <dbReference type="NCBI Taxonomy" id="2872648"/>
    <lineage>
        <taxon>Bacteria</taxon>
        <taxon>Pseudomonadati</taxon>
        <taxon>Pseudomonadota</taxon>
        <taxon>Gammaproteobacteria</taxon>
        <taxon>Enterobacterales</taxon>
        <taxon>Erwiniaceae</taxon>
        <taxon>Mixta</taxon>
    </lineage>
</organism>
<protein>
    <submittedName>
        <fullName evidence="1">Uncharacterized protein</fullName>
    </submittedName>
</protein>
<keyword evidence="2" id="KW-1185">Reference proteome</keyword>
<dbReference type="RefSeq" id="WP_249891289.1">
    <property type="nucleotide sequence ID" value="NZ_CP082904.1"/>
</dbReference>
<sequence>MALALKKDLLVGAVLVEVLRQHPEIELPGTFVDAVIEMSTALCEKFPCDEDSTASGN</sequence>
<evidence type="ECO:0000313" key="2">
    <source>
        <dbReference type="Proteomes" id="UP001056635"/>
    </source>
</evidence>
<gene>
    <name evidence="1" type="ORF">K6958_11810</name>
</gene>
<accession>A0ABY4R3M7</accession>
<proteinExistence type="predicted"/>
<reference evidence="1" key="1">
    <citation type="submission" date="2021-09" db="EMBL/GenBank/DDBJ databases">
        <title>First case of bloodstream infection caused by Mixta hanseatica sp. nov., a member of the Erwiniaceae family.</title>
        <authorList>
            <person name="Both A."/>
            <person name="Huang J."/>
            <person name="Wenzel P."/>
            <person name="Aepfelbacher M."/>
            <person name="Rohde H."/>
            <person name="Christner M."/>
            <person name="Hentschke M."/>
        </authorList>
    </citation>
    <scope>NUCLEOTIDE SEQUENCE</scope>
    <source>
        <strain evidence="1">X22927</strain>
    </source>
</reference>
<dbReference type="EMBL" id="CP082904">
    <property type="protein sequence ID" value="UQY42636.1"/>
    <property type="molecule type" value="Genomic_DNA"/>
</dbReference>
<evidence type="ECO:0000313" key="1">
    <source>
        <dbReference type="EMBL" id="UQY42636.1"/>
    </source>
</evidence>
<name>A0ABY4R3M7_9GAMM</name>
<dbReference type="Proteomes" id="UP001056635">
    <property type="component" value="Chromosome"/>
</dbReference>